<evidence type="ECO:0000259" key="2">
    <source>
        <dbReference type="PROSITE" id="PS50280"/>
    </source>
</evidence>
<sequence length="201" mass="22829">DSDKQRPSADDSDKRRPSADDSDKQHPSADDSDKQRPSADDSDKQRPSVDDSDKQRPSVDDSDKQRVVTTKTFPKDSILCDYHGQLITGTEGRRRMAERESEMGYSFFFKAGNEDLCVDSHNARCPRHLDIETFGRLLNHSKKTPNIRPVACPMNFPEGPQQVIFFRALRDLKVNEELFFDYGVRKNSFGGEGAALTWLDD</sequence>
<dbReference type="PANTHER" id="PTHR46167">
    <property type="entry name" value="N-LYSINE METHYLTRANSFERASE KMT5A"/>
    <property type="match status" value="1"/>
</dbReference>
<dbReference type="AlphaFoldDB" id="A0A8C6U8M4"/>
<accession>A0A8C6U8M4</accession>
<dbReference type="GO" id="GO:0006357">
    <property type="term" value="P:regulation of transcription by RNA polymerase II"/>
    <property type="evidence" value="ECO:0007669"/>
    <property type="project" value="TreeGrafter"/>
</dbReference>
<name>A0A8C6U8M4_9GOBI</name>
<feature type="compositionally biased region" description="Basic and acidic residues" evidence="1">
    <location>
        <begin position="1"/>
        <end position="66"/>
    </location>
</feature>
<keyword evidence="4" id="KW-1185">Reference proteome</keyword>
<dbReference type="GO" id="GO:0005634">
    <property type="term" value="C:nucleus"/>
    <property type="evidence" value="ECO:0007669"/>
    <property type="project" value="TreeGrafter"/>
</dbReference>
<reference evidence="3" key="1">
    <citation type="submission" date="2025-08" db="UniProtKB">
        <authorList>
            <consortium name="Ensembl"/>
        </authorList>
    </citation>
    <scope>IDENTIFICATION</scope>
</reference>
<organism evidence="3 4">
    <name type="scientific">Neogobius melanostomus</name>
    <name type="common">round goby</name>
    <dbReference type="NCBI Taxonomy" id="47308"/>
    <lineage>
        <taxon>Eukaryota</taxon>
        <taxon>Metazoa</taxon>
        <taxon>Chordata</taxon>
        <taxon>Craniata</taxon>
        <taxon>Vertebrata</taxon>
        <taxon>Euteleostomi</taxon>
        <taxon>Actinopterygii</taxon>
        <taxon>Neopterygii</taxon>
        <taxon>Teleostei</taxon>
        <taxon>Neoteleostei</taxon>
        <taxon>Acanthomorphata</taxon>
        <taxon>Gobiaria</taxon>
        <taxon>Gobiiformes</taxon>
        <taxon>Gobioidei</taxon>
        <taxon>Gobiidae</taxon>
        <taxon>Benthophilinae</taxon>
        <taxon>Neogobiini</taxon>
        <taxon>Neogobius</taxon>
    </lineage>
</organism>
<dbReference type="InterPro" id="IPR046341">
    <property type="entry name" value="SET_dom_sf"/>
</dbReference>
<dbReference type="Ensembl" id="ENSNMLT00000036625.1">
    <property type="protein sequence ID" value="ENSNMLP00000032903.1"/>
    <property type="gene ID" value="ENSNMLG00000020521.1"/>
</dbReference>
<dbReference type="Proteomes" id="UP000694523">
    <property type="component" value="Unplaced"/>
</dbReference>
<dbReference type="GO" id="GO:0042799">
    <property type="term" value="F:histone H4K20 methyltransferase activity"/>
    <property type="evidence" value="ECO:0007669"/>
    <property type="project" value="TreeGrafter"/>
</dbReference>
<feature type="region of interest" description="Disordered" evidence="1">
    <location>
        <begin position="1"/>
        <end position="67"/>
    </location>
</feature>
<evidence type="ECO:0000313" key="3">
    <source>
        <dbReference type="Ensembl" id="ENSNMLP00000032903.1"/>
    </source>
</evidence>
<dbReference type="Pfam" id="PF00856">
    <property type="entry name" value="SET"/>
    <property type="match status" value="1"/>
</dbReference>
<dbReference type="SUPFAM" id="SSF82199">
    <property type="entry name" value="SET domain"/>
    <property type="match status" value="1"/>
</dbReference>
<dbReference type="GO" id="GO:0005700">
    <property type="term" value="C:polytene chromosome"/>
    <property type="evidence" value="ECO:0007669"/>
    <property type="project" value="TreeGrafter"/>
</dbReference>
<dbReference type="PROSITE" id="PS50280">
    <property type="entry name" value="SET"/>
    <property type="match status" value="1"/>
</dbReference>
<dbReference type="InterPro" id="IPR001214">
    <property type="entry name" value="SET_dom"/>
</dbReference>
<evidence type="ECO:0000313" key="4">
    <source>
        <dbReference type="Proteomes" id="UP000694523"/>
    </source>
</evidence>
<evidence type="ECO:0000256" key="1">
    <source>
        <dbReference type="SAM" id="MobiDB-lite"/>
    </source>
</evidence>
<reference evidence="3" key="2">
    <citation type="submission" date="2025-09" db="UniProtKB">
        <authorList>
            <consortium name="Ensembl"/>
        </authorList>
    </citation>
    <scope>IDENTIFICATION</scope>
</reference>
<dbReference type="PANTHER" id="PTHR46167:SF1">
    <property type="entry name" value="N-LYSINE METHYLTRANSFERASE KMT5A"/>
    <property type="match status" value="1"/>
</dbReference>
<protein>
    <recommendedName>
        <fullName evidence="2">SET domain-containing protein</fullName>
    </recommendedName>
</protein>
<dbReference type="GO" id="GO:0043516">
    <property type="term" value="P:regulation of DNA damage response, signal transduction by p53 class mediator"/>
    <property type="evidence" value="ECO:0007669"/>
    <property type="project" value="TreeGrafter"/>
</dbReference>
<dbReference type="InterPro" id="IPR051760">
    <property type="entry name" value="KMT5A"/>
</dbReference>
<dbReference type="SMART" id="SM00317">
    <property type="entry name" value="SET"/>
    <property type="match status" value="1"/>
</dbReference>
<dbReference type="Gene3D" id="2.170.270.10">
    <property type="entry name" value="SET domain"/>
    <property type="match status" value="1"/>
</dbReference>
<feature type="domain" description="SET" evidence="2">
    <location>
        <begin position="45"/>
        <end position="183"/>
    </location>
</feature>
<proteinExistence type="predicted"/>